<name>A0A9W8K4U9_9AGAR</name>
<dbReference type="InterPro" id="IPR000719">
    <property type="entry name" value="Prot_kinase_dom"/>
</dbReference>
<accession>A0A9W8K4U9</accession>
<dbReference type="SUPFAM" id="SSF56112">
    <property type="entry name" value="Protein kinase-like (PK-like)"/>
    <property type="match status" value="1"/>
</dbReference>
<dbReference type="GO" id="GO:0005524">
    <property type="term" value="F:ATP binding"/>
    <property type="evidence" value="ECO:0007669"/>
    <property type="project" value="InterPro"/>
</dbReference>
<comment type="caution">
    <text evidence="2">The sequence shown here is derived from an EMBL/GenBank/DDBJ whole genome shotgun (WGS) entry which is preliminary data.</text>
</comment>
<sequence length="378" mass="44274">MTTEWERYVRKDRIPFPDGGLGVPEEFWRDYYEWFRSHGYELRSRYRPGWVHSWKGTDKYYTLCEDGITPQYGQIIDATHIPTGNIVVIKKIDEKVFLNEEAVMRHLSSGPLALDPRNHCIPLLDVLRLPDPVNRTFLITPHLRPFTSPEFETVGEVVECIRQLFEGLHFLHENKIVHRDVNSNNFMMEGKDICISGSHPQRPKYKPDMSGLATFRTRTECPQKYFFIDFGQTVVYTPEDITYFRSVVWGGDKSVPEFYLGIPFHDPYATDVYCAGNLIRREFTEGHPDIERIRGYNGLDFLKPLVSDMVQDDPSKRPTMKEVVRRFDEVIAGLTPWTLRSRVVPRNIGFFANIFRAVSHWVWRIMFILRKIPAIPRP</sequence>
<feature type="domain" description="Protein kinase" evidence="1">
    <location>
        <begin position="61"/>
        <end position="331"/>
    </location>
</feature>
<keyword evidence="3" id="KW-1185">Reference proteome</keyword>
<dbReference type="InterPro" id="IPR011009">
    <property type="entry name" value="Kinase-like_dom_sf"/>
</dbReference>
<dbReference type="Gene3D" id="1.10.510.10">
    <property type="entry name" value="Transferase(Phosphotransferase) domain 1"/>
    <property type="match status" value="1"/>
</dbReference>
<dbReference type="SMART" id="SM00220">
    <property type="entry name" value="S_TKc"/>
    <property type="match status" value="1"/>
</dbReference>
<dbReference type="EMBL" id="JANKHO010000249">
    <property type="protein sequence ID" value="KAJ3512558.1"/>
    <property type="molecule type" value="Genomic_DNA"/>
</dbReference>
<dbReference type="Proteomes" id="UP001148786">
    <property type="component" value="Unassembled WGS sequence"/>
</dbReference>
<dbReference type="AlphaFoldDB" id="A0A9W8K4U9"/>
<gene>
    <name evidence="2" type="ORF">NLJ89_g3445</name>
</gene>
<dbReference type="GO" id="GO:0044773">
    <property type="term" value="P:mitotic DNA damage checkpoint signaling"/>
    <property type="evidence" value="ECO:0007669"/>
    <property type="project" value="TreeGrafter"/>
</dbReference>
<evidence type="ECO:0000313" key="2">
    <source>
        <dbReference type="EMBL" id="KAJ3512558.1"/>
    </source>
</evidence>
<dbReference type="PANTHER" id="PTHR44167">
    <property type="entry name" value="OVARIAN-SPECIFIC SERINE/THREONINE-PROTEIN KINASE LOK-RELATED"/>
    <property type="match status" value="1"/>
</dbReference>
<dbReference type="PROSITE" id="PS50011">
    <property type="entry name" value="PROTEIN_KINASE_DOM"/>
    <property type="match status" value="1"/>
</dbReference>
<dbReference type="OrthoDB" id="5987198at2759"/>
<protein>
    <recommendedName>
        <fullName evidence="1">Protein kinase domain-containing protein</fullName>
    </recommendedName>
</protein>
<dbReference type="GO" id="GO:0004674">
    <property type="term" value="F:protein serine/threonine kinase activity"/>
    <property type="evidence" value="ECO:0007669"/>
    <property type="project" value="TreeGrafter"/>
</dbReference>
<dbReference type="GO" id="GO:0005634">
    <property type="term" value="C:nucleus"/>
    <property type="evidence" value="ECO:0007669"/>
    <property type="project" value="TreeGrafter"/>
</dbReference>
<reference evidence="2" key="1">
    <citation type="submission" date="2022-07" db="EMBL/GenBank/DDBJ databases">
        <title>Genome Sequence of Agrocybe chaxingu.</title>
        <authorList>
            <person name="Buettner E."/>
        </authorList>
    </citation>
    <scope>NUCLEOTIDE SEQUENCE</scope>
    <source>
        <strain evidence="2">MP-N11</strain>
    </source>
</reference>
<proteinExistence type="predicted"/>
<organism evidence="2 3">
    <name type="scientific">Agrocybe chaxingu</name>
    <dbReference type="NCBI Taxonomy" id="84603"/>
    <lineage>
        <taxon>Eukaryota</taxon>
        <taxon>Fungi</taxon>
        <taxon>Dikarya</taxon>
        <taxon>Basidiomycota</taxon>
        <taxon>Agaricomycotina</taxon>
        <taxon>Agaricomycetes</taxon>
        <taxon>Agaricomycetidae</taxon>
        <taxon>Agaricales</taxon>
        <taxon>Agaricineae</taxon>
        <taxon>Strophariaceae</taxon>
        <taxon>Agrocybe</taxon>
    </lineage>
</organism>
<evidence type="ECO:0000259" key="1">
    <source>
        <dbReference type="PROSITE" id="PS50011"/>
    </source>
</evidence>
<dbReference type="PANTHER" id="PTHR44167:SF30">
    <property type="entry name" value="PHOSPHORYLASE KINASE"/>
    <property type="match status" value="1"/>
</dbReference>
<evidence type="ECO:0000313" key="3">
    <source>
        <dbReference type="Proteomes" id="UP001148786"/>
    </source>
</evidence>